<feature type="transmembrane region" description="Helical" evidence="1">
    <location>
        <begin position="31"/>
        <end position="55"/>
    </location>
</feature>
<keyword evidence="1" id="KW-0812">Transmembrane</keyword>
<dbReference type="SUPFAM" id="SSF81321">
    <property type="entry name" value="Family A G protein-coupled receptor-like"/>
    <property type="match status" value="1"/>
</dbReference>
<protein>
    <submittedName>
        <fullName evidence="2">Uncharacterized protein</fullName>
    </submittedName>
</protein>
<evidence type="ECO:0000313" key="2">
    <source>
        <dbReference type="EMBL" id="CAH3019049.1"/>
    </source>
</evidence>
<evidence type="ECO:0000313" key="3">
    <source>
        <dbReference type="Proteomes" id="UP001159427"/>
    </source>
</evidence>
<dbReference type="Gene3D" id="1.20.1070.10">
    <property type="entry name" value="Rhodopsin 7-helix transmembrane proteins"/>
    <property type="match status" value="1"/>
</dbReference>
<name>A0ABN8LTB1_9CNID</name>
<keyword evidence="1" id="KW-0472">Membrane</keyword>
<evidence type="ECO:0000256" key="1">
    <source>
        <dbReference type="SAM" id="Phobius"/>
    </source>
</evidence>
<feature type="transmembrane region" description="Helical" evidence="1">
    <location>
        <begin position="67"/>
        <end position="89"/>
    </location>
</feature>
<reference evidence="2 3" key="1">
    <citation type="submission" date="2022-05" db="EMBL/GenBank/DDBJ databases">
        <authorList>
            <consortium name="Genoscope - CEA"/>
            <person name="William W."/>
        </authorList>
    </citation>
    <scope>NUCLEOTIDE SEQUENCE [LARGE SCALE GENOMIC DNA]</scope>
</reference>
<sequence length="194" mass="21611">MDTNGSVSLQTCFHLDDPTFHQASQRFTMNLITATVNIITALVAVVVNALVAIAVFGYSPLRTPSNLLIGCLALSVLVALTCQPEYITYRLMEKKHRVVPCFVRITYSTAFYVCLGVSSMTLTAVANYISLMWFLNSLLAGLEWANIKPVAKGVRLFVWLICLLVSVATQIGILATMRRHHKRVQVHLRETRIV</sequence>
<gene>
    <name evidence="2" type="ORF">PEVE_00000816</name>
</gene>
<comment type="caution">
    <text evidence="2">The sequence shown here is derived from an EMBL/GenBank/DDBJ whole genome shotgun (WGS) entry which is preliminary data.</text>
</comment>
<accession>A0ABN8LTB1</accession>
<keyword evidence="3" id="KW-1185">Reference proteome</keyword>
<keyword evidence="1" id="KW-1133">Transmembrane helix</keyword>
<dbReference type="EMBL" id="CALNXI010000104">
    <property type="protein sequence ID" value="CAH3019049.1"/>
    <property type="molecule type" value="Genomic_DNA"/>
</dbReference>
<feature type="transmembrane region" description="Helical" evidence="1">
    <location>
        <begin position="156"/>
        <end position="175"/>
    </location>
</feature>
<dbReference type="Proteomes" id="UP001159427">
    <property type="component" value="Unassembled WGS sequence"/>
</dbReference>
<feature type="transmembrane region" description="Helical" evidence="1">
    <location>
        <begin position="110"/>
        <end position="136"/>
    </location>
</feature>
<proteinExistence type="predicted"/>
<organism evidence="2 3">
    <name type="scientific">Porites evermanni</name>
    <dbReference type="NCBI Taxonomy" id="104178"/>
    <lineage>
        <taxon>Eukaryota</taxon>
        <taxon>Metazoa</taxon>
        <taxon>Cnidaria</taxon>
        <taxon>Anthozoa</taxon>
        <taxon>Hexacorallia</taxon>
        <taxon>Scleractinia</taxon>
        <taxon>Fungiina</taxon>
        <taxon>Poritidae</taxon>
        <taxon>Porites</taxon>
    </lineage>
</organism>